<dbReference type="AlphaFoldDB" id="A0A9P7V575"/>
<name>A0A9P7V575_9ASCO</name>
<comment type="subcellular location">
    <subcellularLocation>
        <location evidence="2">Mitochondrion</location>
    </subcellularLocation>
</comment>
<proteinExistence type="inferred from homology"/>
<keyword evidence="6" id="KW-0496">Mitochondrion</keyword>
<evidence type="ECO:0000256" key="4">
    <source>
        <dbReference type="ARBA" id="ARBA00022946"/>
    </source>
</evidence>
<keyword evidence="5" id="KW-0560">Oxidoreductase</keyword>
<dbReference type="Gene3D" id="3.40.30.10">
    <property type="entry name" value="Glutaredoxin"/>
    <property type="match status" value="1"/>
</dbReference>
<evidence type="ECO:0000256" key="5">
    <source>
        <dbReference type="ARBA" id="ARBA00023002"/>
    </source>
</evidence>
<evidence type="ECO:0000313" key="8">
    <source>
        <dbReference type="Proteomes" id="UP000790833"/>
    </source>
</evidence>
<evidence type="ECO:0000256" key="2">
    <source>
        <dbReference type="ARBA" id="ARBA00004173"/>
    </source>
</evidence>
<dbReference type="SUPFAM" id="SSF52833">
    <property type="entry name" value="Thioredoxin-like"/>
    <property type="match status" value="1"/>
</dbReference>
<dbReference type="Pfam" id="PF07955">
    <property type="entry name" value="DUF1687"/>
    <property type="match status" value="1"/>
</dbReference>
<organism evidence="7 8">
    <name type="scientific">Scheffersomyces spartinae</name>
    <dbReference type="NCBI Taxonomy" id="45513"/>
    <lineage>
        <taxon>Eukaryota</taxon>
        <taxon>Fungi</taxon>
        <taxon>Dikarya</taxon>
        <taxon>Ascomycota</taxon>
        <taxon>Saccharomycotina</taxon>
        <taxon>Pichiomycetes</taxon>
        <taxon>Debaryomycetaceae</taxon>
        <taxon>Scheffersomyces</taxon>
    </lineage>
</organism>
<evidence type="ECO:0000256" key="6">
    <source>
        <dbReference type="ARBA" id="ARBA00023128"/>
    </source>
</evidence>
<dbReference type="PANTHER" id="PTHR28071:SF1">
    <property type="entry name" value="REDOX PROTEIN FMP46, MITOCHONDRIAL-RELATED"/>
    <property type="match status" value="1"/>
</dbReference>
<dbReference type="OrthoDB" id="4044803at2759"/>
<dbReference type="GO" id="GO:0016491">
    <property type="term" value="F:oxidoreductase activity"/>
    <property type="evidence" value="ECO:0007669"/>
    <property type="project" value="UniProtKB-KW"/>
</dbReference>
<keyword evidence="8" id="KW-1185">Reference proteome</keyword>
<reference evidence="7" key="1">
    <citation type="submission" date="2021-03" db="EMBL/GenBank/DDBJ databases">
        <authorList>
            <person name="Palmer J.M."/>
        </authorList>
    </citation>
    <scope>NUCLEOTIDE SEQUENCE</scope>
    <source>
        <strain evidence="7">ARV_011</strain>
    </source>
</reference>
<comment type="function">
    <text evidence="1">Putative mitochondrial redox protein which could be involved in the reduction of small toxic molecules.</text>
</comment>
<evidence type="ECO:0000313" key="7">
    <source>
        <dbReference type="EMBL" id="KAG7191465.1"/>
    </source>
</evidence>
<evidence type="ECO:0000256" key="3">
    <source>
        <dbReference type="ARBA" id="ARBA00009734"/>
    </source>
</evidence>
<comment type="similarity">
    <text evidence="3">Belongs to the FMP46 family.</text>
</comment>
<accession>A0A9P7V575</accession>
<sequence length="166" mass="19126">MSLFRTLQNSPGVISIFTDARPVSAKVYQTLNKAYEKLNSEKDKFQLDVAENRMPTYDQYKSLVTNDKNKLVLDKCYPLLHDRELDIPQTLKQTGIHYSTIKGLGPNMFNEGEYSMIYEAFEALEKEKIRQSIFKAPLVVDWDHNVVANDVEGLKTLLKQYEDGLD</sequence>
<keyword evidence="4" id="KW-0809">Transit peptide</keyword>
<gene>
    <name evidence="7" type="ORF">KQ657_003141</name>
</gene>
<dbReference type="PANTHER" id="PTHR28071">
    <property type="entry name" value="REDOX PROTEIN FMP46, MITOCHONDRIAL-RELATED"/>
    <property type="match status" value="1"/>
</dbReference>
<dbReference type="InterPro" id="IPR036249">
    <property type="entry name" value="Thioredoxin-like_sf"/>
</dbReference>
<dbReference type="InterPro" id="IPR012882">
    <property type="entry name" value="Fmp46"/>
</dbReference>
<dbReference type="Proteomes" id="UP000790833">
    <property type="component" value="Unassembled WGS sequence"/>
</dbReference>
<protein>
    <submittedName>
        <fullName evidence="7">Uncharacterized protein</fullName>
    </submittedName>
</protein>
<dbReference type="GeneID" id="66116515"/>
<dbReference type="EMBL" id="JAHMUF010000029">
    <property type="protein sequence ID" value="KAG7191465.1"/>
    <property type="molecule type" value="Genomic_DNA"/>
</dbReference>
<evidence type="ECO:0000256" key="1">
    <source>
        <dbReference type="ARBA" id="ARBA00002963"/>
    </source>
</evidence>
<comment type="caution">
    <text evidence="7">The sequence shown here is derived from an EMBL/GenBank/DDBJ whole genome shotgun (WGS) entry which is preliminary data.</text>
</comment>
<dbReference type="RefSeq" id="XP_043047017.1">
    <property type="nucleotide sequence ID" value="XM_043193876.1"/>
</dbReference>
<dbReference type="GO" id="GO:0005739">
    <property type="term" value="C:mitochondrion"/>
    <property type="evidence" value="ECO:0007669"/>
    <property type="project" value="UniProtKB-SubCell"/>
</dbReference>